<dbReference type="PANTHER" id="PTHR12689:SF4">
    <property type="entry name" value="PROTEIN AAR2 HOMOLOG"/>
    <property type="match status" value="1"/>
</dbReference>
<dbReference type="CDD" id="cd13777">
    <property type="entry name" value="Aar2_N"/>
    <property type="match status" value="1"/>
</dbReference>
<gene>
    <name evidence="8" type="ORF">OKIOD_LOCUS837</name>
</gene>
<dbReference type="InterPro" id="IPR033647">
    <property type="entry name" value="Aar2_N"/>
</dbReference>
<reference evidence="8 9" key="1">
    <citation type="submission" date="2021-04" db="EMBL/GenBank/DDBJ databases">
        <authorList>
            <person name="Bliznina A."/>
        </authorList>
    </citation>
    <scope>NUCLEOTIDE SEQUENCE [LARGE SCALE GENOMIC DNA]</scope>
</reference>
<evidence type="ECO:0000259" key="7">
    <source>
        <dbReference type="Pfam" id="PF20981"/>
    </source>
</evidence>
<evidence type="ECO:0000256" key="1">
    <source>
        <dbReference type="ARBA" id="ARBA00003708"/>
    </source>
</evidence>
<evidence type="ECO:0000256" key="2">
    <source>
        <dbReference type="ARBA" id="ARBA00006281"/>
    </source>
</evidence>
<dbReference type="Gene3D" id="1.25.40.550">
    <property type="entry name" value="Aar2, C-terminal domain-like"/>
    <property type="match status" value="1"/>
</dbReference>
<dbReference type="EMBL" id="OU015568">
    <property type="protein sequence ID" value="CAG5079548.1"/>
    <property type="molecule type" value="Genomic_DNA"/>
</dbReference>
<evidence type="ECO:0000313" key="9">
    <source>
        <dbReference type="Proteomes" id="UP001158576"/>
    </source>
</evidence>
<dbReference type="InterPro" id="IPR007946">
    <property type="entry name" value="AAR2"/>
</dbReference>
<name>A0ABN7RJY2_OIKDI</name>
<evidence type="ECO:0000256" key="3">
    <source>
        <dbReference type="ARBA" id="ARBA00016372"/>
    </source>
</evidence>
<comment type="subunit">
    <text evidence="5">Interacts with PRPF8 (via RNase H homology domain). Component of a U5 snRNP complex that contains PRPF8.</text>
</comment>
<evidence type="ECO:0000256" key="5">
    <source>
        <dbReference type="ARBA" id="ARBA00047009"/>
    </source>
</evidence>
<organism evidence="8 9">
    <name type="scientific">Oikopleura dioica</name>
    <name type="common">Tunicate</name>
    <dbReference type="NCBI Taxonomy" id="34765"/>
    <lineage>
        <taxon>Eukaryota</taxon>
        <taxon>Metazoa</taxon>
        <taxon>Chordata</taxon>
        <taxon>Tunicata</taxon>
        <taxon>Appendicularia</taxon>
        <taxon>Copelata</taxon>
        <taxon>Oikopleuridae</taxon>
        <taxon>Oikopleura</taxon>
    </lineage>
</organism>
<dbReference type="Pfam" id="PF20981">
    <property type="entry name" value="AAR2_1st"/>
    <property type="match status" value="1"/>
</dbReference>
<dbReference type="CDD" id="cd13778">
    <property type="entry name" value="Aar2_C"/>
    <property type="match status" value="1"/>
</dbReference>
<evidence type="ECO:0000313" key="8">
    <source>
        <dbReference type="EMBL" id="CAG5079548.1"/>
    </source>
</evidence>
<accession>A0ABN7RJY2</accession>
<dbReference type="InterPro" id="IPR038516">
    <property type="entry name" value="AAR2_N_sf"/>
</dbReference>
<comment type="function">
    <text evidence="1">Component of the U5 snRNP complex that is required for spliceosome assembly and for pre-mRNA splicing.</text>
</comment>
<comment type="similarity">
    <text evidence="2">Belongs to the AAR2 family.</text>
</comment>
<protein>
    <recommendedName>
        <fullName evidence="3">Protein AAR2 homolog</fullName>
    </recommendedName>
    <alternativeName>
        <fullName evidence="4">AAR2 splicing factor homolog</fullName>
    </alternativeName>
</protein>
<dbReference type="InterPro" id="IPR038514">
    <property type="entry name" value="AAR2_C_sf"/>
</dbReference>
<keyword evidence="9" id="KW-1185">Reference proteome</keyword>
<dbReference type="InterPro" id="IPR033648">
    <property type="entry name" value="AAR2_C"/>
</dbReference>
<dbReference type="Pfam" id="PF05282">
    <property type="entry name" value="AAR2"/>
    <property type="match status" value="1"/>
</dbReference>
<feature type="domain" description="AAR2 N-terminal" evidence="7">
    <location>
        <begin position="1"/>
        <end position="94"/>
    </location>
</feature>
<dbReference type="Gene3D" id="2.60.34.20">
    <property type="match status" value="1"/>
</dbReference>
<sequence>MIPPGVHYISYRINNSPTSGFFHNFSQKEVFSRKWEPASAVFKELDQLTASNIALPENLKTMDGELAPYPIEEYKKWCGLSNLISKKALLRLDPKCGFVDSVCDYTPAVDENNRSKLDKDGLPILSQTEESRIQYTAVSRQWWPENCSPSERSLHAQDSSWFLGELVKKTGSSEDLLAELQYSYIVFVLGQHMASFDHWKQLLRVFSYCTDIVTHSALYQKFFTALYFQIQTMPEDFMVDIVSSNNVVLQCLNQLFRNVFDAKAEIPPALFLRSSKFRTYCETKFNWKLYEDGESEDDDEDGPTIVQL</sequence>
<feature type="domain" description="AAR2 C-terminal" evidence="6">
    <location>
        <begin position="135"/>
        <end position="289"/>
    </location>
</feature>
<dbReference type="PANTHER" id="PTHR12689">
    <property type="entry name" value="A1 CISTRON SPLICING FACTOR AAR2-RELATED"/>
    <property type="match status" value="1"/>
</dbReference>
<evidence type="ECO:0000256" key="4">
    <source>
        <dbReference type="ARBA" id="ARBA00030625"/>
    </source>
</evidence>
<proteinExistence type="inferred from homology"/>
<dbReference type="Proteomes" id="UP001158576">
    <property type="component" value="Chromosome PAR"/>
</dbReference>
<evidence type="ECO:0000259" key="6">
    <source>
        <dbReference type="Pfam" id="PF05282"/>
    </source>
</evidence>